<dbReference type="RefSeq" id="XP_013062360.2">
    <property type="nucleotide sequence ID" value="XM_013206906.2"/>
</dbReference>
<gene>
    <name evidence="1" type="primary">106051702</name>
</gene>
<name>A0A2C9KP56_BIOGL</name>
<dbReference type="RefSeq" id="XP_013062361.2">
    <property type="nucleotide sequence ID" value="XM_013206907.2"/>
</dbReference>
<sequence>MNLIMAEESKEQSTFRYEAEEDNGVIQMRCYLPNQQSYLMRDITLDSDTLVRQVKQDILNPLGFNHEAYHIAVVTTDMLKHMEDNRPITDYYEELQKGTIKFVSKN</sequence>
<reference evidence="1" key="1">
    <citation type="submission" date="2020-05" db="UniProtKB">
        <authorList>
            <consortium name="EnsemblMetazoa"/>
        </authorList>
    </citation>
    <scope>IDENTIFICATION</scope>
    <source>
        <strain evidence="1">BB02</strain>
    </source>
</reference>
<dbReference type="VEuPathDB" id="VectorBase:BGLB021941"/>
<dbReference type="EnsemblMetazoa" id="BGLB021941-RA">
    <property type="protein sequence ID" value="BGLB021941-PA"/>
    <property type="gene ID" value="BGLB021941"/>
</dbReference>
<dbReference type="EnsemblMetazoa" id="BGLB021941-RD">
    <property type="protein sequence ID" value="BGLB021941-PD"/>
    <property type="gene ID" value="BGLB021941"/>
</dbReference>
<evidence type="ECO:0000313" key="2">
    <source>
        <dbReference type="Proteomes" id="UP000076420"/>
    </source>
</evidence>
<evidence type="ECO:0000313" key="1">
    <source>
        <dbReference type="EnsemblMetazoa" id="BGLB021941-PC"/>
    </source>
</evidence>
<dbReference type="OrthoDB" id="6186271at2759"/>
<protein>
    <submittedName>
        <fullName evidence="1">Uncharacterized protein</fullName>
    </submittedName>
</protein>
<dbReference type="VEuPathDB" id="VectorBase:BGLAX_051776"/>
<dbReference type="KEGG" id="bgt:106051702"/>
<dbReference type="RefSeq" id="XP_013062359.2">
    <property type="nucleotide sequence ID" value="XM_013206905.2"/>
</dbReference>
<dbReference type="Proteomes" id="UP000076420">
    <property type="component" value="Unassembled WGS sequence"/>
</dbReference>
<dbReference type="AlphaFoldDB" id="A0A2C9KP56"/>
<proteinExistence type="predicted"/>
<dbReference type="EnsemblMetazoa" id="BGLB021941-RC">
    <property type="protein sequence ID" value="BGLB021941-PC"/>
    <property type="gene ID" value="BGLB021941"/>
</dbReference>
<accession>A0A2C9KP56</accession>
<organism evidence="1 2">
    <name type="scientific">Biomphalaria glabrata</name>
    <name type="common">Bloodfluke planorb</name>
    <name type="synonym">Freshwater snail</name>
    <dbReference type="NCBI Taxonomy" id="6526"/>
    <lineage>
        <taxon>Eukaryota</taxon>
        <taxon>Metazoa</taxon>
        <taxon>Spiralia</taxon>
        <taxon>Lophotrochozoa</taxon>
        <taxon>Mollusca</taxon>
        <taxon>Gastropoda</taxon>
        <taxon>Heterobranchia</taxon>
        <taxon>Euthyneura</taxon>
        <taxon>Panpulmonata</taxon>
        <taxon>Hygrophila</taxon>
        <taxon>Lymnaeoidea</taxon>
        <taxon>Planorbidae</taxon>
        <taxon>Biomphalaria</taxon>
    </lineage>
</organism>